<dbReference type="InterPro" id="IPR000086">
    <property type="entry name" value="NUDIX_hydrolase_dom"/>
</dbReference>
<dbReference type="EMBL" id="KT007002">
    <property type="protein sequence ID" value="AKQ02680.1"/>
    <property type="molecule type" value="Genomic_DNA"/>
</dbReference>
<dbReference type="InterPro" id="IPR020084">
    <property type="entry name" value="NUDIX_hydrolase_CS"/>
</dbReference>
<dbReference type="InterPro" id="IPR020476">
    <property type="entry name" value="Nudix_hydrolase"/>
</dbReference>
<organism evidence="4">
    <name type="scientific">uncultured euryarchaeote Rifle_16ft_4_minimus_37664</name>
    <dbReference type="NCBI Taxonomy" id="1665194"/>
    <lineage>
        <taxon>Archaea</taxon>
        <taxon>Methanobacteriati</taxon>
        <taxon>Methanobacteriota</taxon>
        <taxon>environmental samples</taxon>
    </lineage>
</organism>
<comment type="cofactor">
    <cofactor evidence="1">
        <name>Mg(2+)</name>
        <dbReference type="ChEBI" id="CHEBI:18420"/>
    </cofactor>
</comment>
<dbReference type="PRINTS" id="PR00502">
    <property type="entry name" value="NUDIXFAMILY"/>
</dbReference>
<dbReference type="PANTHER" id="PTHR43046">
    <property type="entry name" value="GDP-MANNOSE MANNOSYL HYDROLASE"/>
    <property type="match status" value="1"/>
</dbReference>
<proteinExistence type="predicted"/>
<reference evidence="4" key="1">
    <citation type="journal article" date="2015" name="ISME J.">
        <title>Aquifer environment selects for microbial species cohorts in sediment and groundwater.</title>
        <authorList>
            <person name="Hug L.A."/>
            <person name="Thomas B.C."/>
            <person name="Brown C.T."/>
            <person name="Frischkorn K.R."/>
            <person name="Williams K.H."/>
            <person name="Tringe S.G."/>
            <person name="Banfield J.F."/>
        </authorList>
    </citation>
    <scope>NUCLEOTIDE SEQUENCE</scope>
</reference>
<protein>
    <submittedName>
        <fullName evidence="4">7, 8-dihydro-8-oxoguanine-triphosphatase/thiamin-phosphate pyrophosphorylase-like protein</fullName>
    </submittedName>
</protein>
<accession>A0A0H4T7H0</accession>
<evidence type="ECO:0000256" key="2">
    <source>
        <dbReference type="ARBA" id="ARBA00022801"/>
    </source>
</evidence>
<dbReference type="GO" id="GO:0016787">
    <property type="term" value="F:hydrolase activity"/>
    <property type="evidence" value="ECO:0007669"/>
    <property type="project" value="UniProtKB-KW"/>
</dbReference>
<feature type="domain" description="Nudix hydrolase" evidence="3">
    <location>
        <begin position="1"/>
        <end position="100"/>
    </location>
</feature>
<dbReference type="PROSITE" id="PS00893">
    <property type="entry name" value="NUDIX_BOX"/>
    <property type="match status" value="1"/>
</dbReference>
<dbReference type="InterPro" id="IPR015797">
    <property type="entry name" value="NUDIX_hydrolase-like_dom_sf"/>
</dbReference>
<sequence>MWDAFGGHLEPGETAEDALRRELSEELGVEVTGARSLGEYEDVDPTSEETFHHHLFLVTGWQGEPRIANEEHSEIRWFRPSEVDGLDLMPRLKAAIREELAGNP</sequence>
<dbReference type="PANTHER" id="PTHR43046:SF14">
    <property type="entry name" value="MUTT_NUDIX FAMILY PROTEIN"/>
    <property type="match status" value="1"/>
</dbReference>
<evidence type="ECO:0000259" key="3">
    <source>
        <dbReference type="PROSITE" id="PS51462"/>
    </source>
</evidence>
<evidence type="ECO:0000313" key="4">
    <source>
        <dbReference type="EMBL" id="AKQ02680.1"/>
    </source>
</evidence>
<dbReference type="Pfam" id="PF00293">
    <property type="entry name" value="NUDIX"/>
    <property type="match status" value="1"/>
</dbReference>
<dbReference type="PROSITE" id="PS51462">
    <property type="entry name" value="NUDIX"/>
    <property type="match status" value="1"/>
</dbReference>
<dbReference type="Gene3D" id="3.90.79.10">
    <property type="entry name" value="Nucleoside Triphosphate Pyrophosphohydrolase"/>
    <property type="match status" value="1"/>
</dbReference>
<dbReference type="AlphaFoldDB" id="A0A0H4T7H0"/>
<name>A0A0H4T7H0_9EURY</name>
<keyword evidence="2" id="KW-0378">Hydrolase</keyword>
<dbReference type="SUPFAM" id="SSF55811">
    <property type="entry name" value="Nudix"/>
    <property type="match status" value="1"/>
</dbReference>
<evidence type="ECO:0000256" key="1">
    <source>
        <dbReference type="ARBA" id="ARBA00001946"/>
    </source>
</evidence>